<dbReference type="PATRIC" id="fig|270351.10.peg.2272"/>
<dbReference type="InterPro" id="IPR016163">
    <property type="entry name" value="Ald_DH_C"/>
</dbReference>
<organism evidence="7 8">
    <name type="scientific">Methylobacterium aquaticum</name>
    <dbReference type="NCBI Taxonomy" id="270351"/>
    <lineage>
        <taxon>Bacteria</taxon>
        <taxon>Pseudomonadati</taxon>
        <taxon>Pseudomonadota</taxon>
        <taxon>Alphaproteobacteria</taxon>
        <taxon>Hyphomicrobiales</taxon>
        <taxon>Methylobacteriaceae</taxon>
        <taxon>Methylobacterium</taxon>
    </lineage>
</organism>
<evidence type="ECO:0000256" key="5">
    <source>
        <dbReference type="ARBA" id="ARBA00067023"/>
    </source>
</evidence>
<dbReference type="KEGG" id="maqu:Maq22A_c11780"/>
<dbReference type="EMBL" id="AP014704">
    <property type="protein sequence ID" value="BAQ45607.1"/>
    <property type="molecule type" value="Genomic_DNA"/>
</dbReference>
<reference evidence="8" key="2">
    <citation type="submission" date="2015-01" db="EMBL/GenBank/DDBJ databases">
        <title>Complete genome sequence of Methylobacterium aquaticum strain 22A.</title>
        <authorList>
            <person name="Tani A."/>
            <person name="Ogura Y."/>
            <person name="Hayashi T."/>
        </authorList>
    </citation>
    <scope>NUCLEOTIDE SEQUENCE [LARGE SCALE GENOMIC DNA]</scope>
    <source>
        <strain evidence="8">MA-22A</strain>
    </source>
</reference>
<gene>
    <name evidence="7" type="primary">putA</name>
    <name evidence="7" type="ORF">Maq22A_c11780</name>
</gene>
<dbReference type="SUPFAM" id="SSF53720">
    <property type="entry name" value="ALDH-like"/>
    <property type="match status" value="1"/>
</dbReference>
<comment type="similarity">
    <text evidence="1">Belongs to the aldehyde dehydrogenase family.</text>
</comment>
<accession>A0A0C6FF66</accession>
<dbReference type="InterPro" id="IPR016161">
    <property type="entry name" value="Ald_DH/histidinol_DH"/>
</dbReference>
<dbReference type="InterPro" id="IPR050740">
    <property type="entry name" value="Aldehyde_DH_Superfamily"/>
</dbReference>
<dbReference type="Gene3D" id="3.40.605.10">
    <property type="entry name" value="Aldehyde Dehydrogenase, Chain A, domain 1"/>
    <property type="match status" value="1"/>
</dbReference>
<proteinExistence type="inferred from homology"/>
<dbReference type="InterPro" id="IPR044151">
    <property type="entry name" value="ALDH_KGSADH"/>
</dbReference>
<evidence type="ECO:0000256" key="3">
    <source>
        <dbReference type="ARBA" id="ARBA00050769"/>
    </source>
</evidence>
<dbReference type="Proteomes" id="UP000061432">
    <property type="component" value="Chromosome"/>
</dbReference>
<dbReference type="STRING" id="270351.Maq22A_c11780"/>
<dbReference type="GO" id="GO:0047533">
    <property type="term" value="F:2,5-dioxovalerate dehydrogenase (NADP+) activity"/>
    <property type="evidence" value="ECO:0007669"/>
    <property type="project" value="UniProtKB-EC"/>
</dbReference>
<evidence type="ECO:0000256" key="1">
    <source>
        <dbReference type="ARBA" id="ARBA00009986"/>
    </source>
</evidence>
<comment type="catalytic activity">
    <reaction evidence="3">
        <text>2,5-dioxopentanoate + NAD(+) + H2O = 2-oxoglutarate + NADH + 2 H(+)</text>
        <dbReference type="Rhea" id="RHEA:47152"/>
        <dbReference type="ChEBI" id="CHEBI:15377"/>
        <dbReference type="ChEBI" id="CHEBI:15378"/>
        <dbReference type="ChEBI" id="CHEBI:16810"/>
        <dbReference type="ChEBI" id="CHEBI:57540"/>
        <dbReference type="ChEBI" id="CHEBI:57945"/>
        <dbReference type="ChEBI" id="CHEBI:58136"/>
    </reaction>
</comment>
<dbReference type="AlphaFoldDB" id="A0A0C6FF66"/>
<keyword evidence="2" id="KW-0560">Oxidoreductase</keyword>
<dbReference type="Gene3D" id="3.40.309.10">
    <property type="entry name" value="Aldehyde Dehydrogenase, Chain A, domain 2"/>
    <property type="match status" value="1"/>
</dbReference>
<comment type="catalytic activity">
    <reaction evidence="4">
        <text>2,5-dioxopentanoate + NADP(+) + H2O = 2-oxoglutarate + NADPH + 2 H(+)</text>
        <dbReference type="Rhea" id="RHEA:11296"/>
        <dbReference type="ChEBI" id="CHEBI:15377"/>
        <dbReference type="ChEBI" id="CHEBI:15378"/>
        <dbReference type="ChEBI" id="CHEBI:16810"/>
        <dbReference type="ChEBI" id="CHEBI:57783"/>
        <dbReference type="ChEBI" id="CHEBI:58136"/>
        <dbReference type="ChEBI" id="CHEBI:58349"/>
        <dbReference type="EC" id="1.2.1.26"/>
    </reaction>
</comment>
<name>A0A0C6FF66_9HYPH</name>
<evidence type="ECO:0000256" key="2">
    <source>
        <dbReference type="ARBA" id="ARBA00023002"/>
    </source>
</evidence>
<dbReference type="OrthoDB" id="9770537at2"/>
<evidence type="ECO:0000313" key="8">
    <source>
        <dbReference type="Proteomes" id="UP000061432"/>
    </source>
</evidence>
<evidence type="ECO:0000313" key="7">
    <source>
        <dbReference type="EMBL" id="BAQ45607.1"/>
    </source>
</evidence>
<reference evidence="7 8" key="1">
    <citation type="journal article" date="2015" name="Genome Announc.">
        <title>Complete Genome Sequence of Methylobacterium aquaticum Strain 22A, Isolated from Racomitrium japonicum Moss.</title>
        <authorList>
            <person name="Tani A."/>
            <person name="Ogura Y."/>
            <person name="Hayashi T."/>
            <person name="Kimbara K."/>
        </authorList>
    </citation>
    <scope>NUCLEOTIDE SEQUENCE [LARGE SCALE GENOMIC DNA]</scope>
    <source>
        <strain evidence="7 8">MA-22A</strain>
    </source>
</reference>
<dbReference type="InterPro" id="IPR016162">
    <property type="entry name" value="Ald_DH_N"/>
</dbReference>
<evidence type="ECO:0000259" key="6">
    <source>
        <dbReference type="Pfam" id="PF00171"/>
    </source>
</evidence>
<protein>
    <recommendedName>
        <fullName evidence="5">2,5-dioxovalerate dehydrogenase</fullName>
        <ecNumber evidence="5">1.2.1.26</ecNumber>
    </recommendedName>
</protein>
<dbReference type="RefSeq" id="WP_060846911.1">
    <property type="nucleotide sequence ID" value="NZ_AP014704.1"/>
</dbReference>
<evidence type="ECO:0000256" key="4">
    <source>
        <dbReference type="ARBA" id="ARBA00051918"/>
    </source>
</evidence>
<feature type="domain" description="Aldehyde dehydrogenase" evidence="6">
    <location>
        <begin position="18"/>
        <end position="459"/>
    </location>
</feature>
<dbReference type="PANTHER" id="PTHR43353">
    <property type="entry name" value="SUCCINATE-SEMIALDEHYDE DEHYDROGENASE, MITOCHONDRIAL"/>
    <property type="match status" value="1"/>
</dbReference>
<dbReference type="CDD" id="cd07129">
    <property type="entry name" value="ALDH_KGSADH"/>
    <property type="match status" value="1"/>
</dbReference>
<sequence>MRITGENLIGAASRRGEGETFRAVEAATGNSLEPAFAAATPADVDRACALAAEAFDPYRETALEDRARFLEAVAEAILALGDELIVRCMAESGLPRARLEGERGRTVGQLKMFAGVVRDGGFLEARVDPAQPERKPLPRPDLRLRQIAVGPVAVFGASNFPLAFSVAGGDTASALAAGCPVVAKAHPAHPGTSELVGRAVQAAVKQCGLPEGVFSLLLDAGIPVGQALVADPRIAAVGFTGSRRGGVALMQAAAARPVPIPVYAEMSSINPVVLLPAALEARGRDIGRAFAGSLTLGSGQFCTNPGLILAVEGPGLDGFLDAASAALAEIQAATMLTPGIHRAYCAGVAALEANPAVTTLARGLAGGTNQGQAALFSTTAQAFLADHTLAEEVFGAASLVVRCPDLATIRAVLERLEGQLTAALHLDEADHDAARALMPVLERRVGRILVNGFGTGVEVGHAMVHGGPYPATSDGRTTSVGSLAIHRFLRPVSYQDLPEALLPAALRTGNPLKLWRREDGKVVVPGA</sequence>
<dbReference type="InterPro" id="IPR015590">
    <property type="entry name" value="Aldehyde_DH_dom"/>
</dbReference>
<dbReference type="FunFam" id="3.40.605.10:FF:000037">
    <property type="entry name" value="NADP-dependent fatty aldehyde dehydrogenase"/>
    <property type="match status" value="1"/>
</dbReference>
<dbReference type="EC" id="1.2.1.26" evidence="5"/>
<dbReference type="PANTHER" id="PTHR43353:SF3">
    <property type="entry name" value="ALDEHYDE DEHYDROGENASE-RELATED"/>
    <property type="match status" value="1"/>
</dbReference>
<dbReference type="Pfam" id="PF00171">
    <property type="entry name" value="Aldedh"/>
    <property type="match status" value="1"/>
</dbReference>